<keyword evidence="2" id="KW-1185">Reference proteome</keyword>
<comment type="caution">
    <text evidence="1">The sequence shown here is derived from an EMBL/GenBank/DDBJ whole genome shotgun (WGS) entry which is preliminary data.</text>
</comment>
<gene>
    <name evidence="1" type="ORF">F957_02176</name>
</gene>
<protein>
    <submittedName>
        <fullName evidence="1">Uncharacterized protein</fullName>
    </submittedName>
</protein>
<proteinExistence type="predicted"/>
<evidence type="ECO:0000313" key="2">
    <source>
        <dbReference type="Proteomes" id="UP000014523"/>
    </source>
</evidence>
<accession>A0A829HJ20</accession>
<evidence type="ECO:0000313" key="1">
    <source>
        <dbReference type="EMBL" id="EPF80516.1"/>
    </source>
</evidence>
<sequence length="30" mass="3721">MLVLLGENMISFFKQLKPYQMFNYTIKQFF</sequence>
<dbReference type="Proteomes" id="UP000014523">
    <property type="component" value="Unassembled WGS sequence"/>
</dbReference>
<name>A0A829HJ20_9GAMM</name>
<organism evidence="1 2">
    <name type="scientific">Acinetobacter gyllenbergii CIP 110306 = MTCC 11365</name>
    <dbReference type="NCBI Taxonomy" id="1217657"/>
    <lineage>
        <taxon>Bacteria</taxon>
        <taxon>Pseudomonadati</taxon>
        <taxon>Pseudomonadota</taxon>
        <taxon>Gammaproteobacteria</taxon>
        <taxon>Moraxellales</taxon>
        <taxon>Moraxellaceae</taxon>
        <taxon>Acinetobacter</taxon>
    </lineage>
</organism>
<dbReference type="AlphaFoldDB" id="A0A829HJ20"/>
<dbReference type="EMBL" id="ATGG01000016">
    <property type="protein sequence ID" value="EPF80516.1"/>
    <property type="molecule type" value="Genomic_DNA"/>
</dbReference>
<reference evidence="1 2" key="1">
    <citation type="submission" date="2013-06" db="EMBL/GenBank/DDBJ databases">
        <title>The Genome Sequence of Acinetobacter gyllenbergii CIP 110306.</title>
        <authorList>
            <consortium name="The Broad Institute Genome Sequencing Platform"/>
            <consortium name="The Broad Institute Genome Sequencing Center for Infectious Disease"/>
            <person name="Cerqueira G."/>
            <person name="Feldgarden M."/>
            <person name="Courvalin P."/>
            <person name="Perichon B."/>
            <person name="Grillot-Courvalin C."/>
            <person name="Clermont D."/>
            <person name="Rocha E."/>
            <person name="Yoon E.-J."/>
            <person name="Nemec A."/>
            <person name="Young S.K."/>
            <person name="Zeng Q."/>
            <person name="Gargeya S."/>
            <person name="Fitzgerald M."/>
            <person name="Abouelleil A."/>
            <person name="Alvarado L."/>
            <person name="Berlin A.M."/>
            <person name="Chapman S.B."/>
            <person name="Dewar J."/>
            <person name="Goldberg J."/>
            <person name="Griggs A."/>
            <person name="Gujja S."/>
            <person name="Hansen M."/>
            <person name="Howarth C."/>
            <person name="Imamovic A."/>
            <person name="Larimer J."/>
            <person name="McCowan C."/>
            <person name="Murphy C."/>
            <person name="Pearson M."/>
            <person name="Priest M."/>
            <person name="Roberts A."/>
            <person name="Saif S."/>
            <person name="Shea T."/>
            <person name="Sykes S."/>
            <person name="Wortman J."/>
            <person name="Nusbaum C."/>
            <person name="Birren B."/>
        </authorList>
    </citation>
    <scope>NUCLEOTIDE SEQUENCE [LARGE SCALE GENOMIC DNA]</scope>
    <source>
        <strain evidence="1 2">CIP 110306</strain>
    </source>
</reference>